<evidence type="ECO:0000256" key="5">
    <source>
        <dbReference type="SAM" id="Phobius"/>
    </source>
</evidence>
<feature type="transmembrane region" description="Helical" evidence="5">
    <location>
        <begin position="47"/>
        <end position="64"/>
    </location>
</feature>
<evidence type="ECO:0000256" key="2">
    <source>
        <dbReference type="ARBA" id="ARBA00022692"/>
    </source>
</evidence>
<keyword evidence="2 5" id="KW-0812">Transmembrane</keyword>
<dbReference type="PANTHER" id="PTHR43021:SF2">
    <property type="entry name" value="CATION_H+ EXCHANGER DOMAIN-CONTAINING PROTEIN"/>
    <property type="match status" value="1"/>
</dbReference>
<feature type="transmembrane region" description="Helical" evidence="5">
    <location>
        <begin position="232"/>
        <end position="260"/>
    </location>
</feature>
<protein>
    <submittedName>
        <fullName evidence="7">Cation:proton antiporter</fullName>
    </submittedName>
</protein>
<keyword evidence="4 5" id="KW-0472">Membrane</keyword>
<feature type="transmembrane region" description="Helical" evidence="5">
    <location>
        <begin position="339"/>
        <end position="361"/>
    </location>
</feature>
<feature type="transmembrane region" description="Helical" evidence="5">
    <location>
        <begin position="272"/>
        <end position="293"/>
    </location>
</feature>
<name>A0ABY4SHI1_AQUTE</name>
<dbReference type="RefSeq" id="WP_250198993.1">
    <property type="nucleotide sequence ID" value="NZ_CP097636.1"/>
</dbReference>
<evidence type="ECO:0000313" key="8">
    <source>
        <dbReference type="Proteomes" id="UP001056201"/>
    </source>
</evidence>
<feature type="domain" description="Cation/H+ exchanger transmembrane" evidence="6">
    <location>
        <begin position="31"/>
        <end position="357"/>
    </location>
</feature>
<evidence type="ECO:0000256" key="3">
    <source>
        <dbReference type="ARBA" id="ARBA00022989"/>
    </source>
</evidence>
<feature type="transmembrane region" description="Helical" evidence="5">
    <location>
        <begin position="20"/>
        <end position="40"/>
    </location>
</feature>
<dbReference type="InterPro" id="IPR038770">
    <property type="entry name" value="Na+/solute_symporter_sf"/>
</dbReference>
<feature type="transmembrane region" description="Helical" evidence="5">
    <location>
        <begin position="199"/>
        <end position="220"/>
    </location>
</feature>
<evidence type="ECO:0000313" key="7">
    <source>
        <dbReference type="EMBL" id="URI10790.1"/>
    </source>
</evidence>
<organism evidence="7 8">
    <name type="scientific">Aquincola tertiaricarbonis</name>
    <dbReference type="NCBI Taxonomy" id="391953"/>
    <lineage>
        <taxon>Bacteria</taxon>
        <taxon>Pseudomonadati</taxon>
        <taxon>Pseudomonadota</taxon>
        <taxon>Betaproteobacteria</taxon>
        <taxon>Burkholderiales</taxon>
        <taxon>Sphaerotilaceae</taxon>
        <taxon>Aquincola</taxon>
    </lineage>
</organism>
<dbReference type="Pfam" id="PF00999">
    <property type="entry name" value="Na_H_Exchanger"/>
    <property type="match status" value="1"/>
</dbReference>
<dbReference type="PANTHER" id="PTHR43021">
    <property type="entry name" value="NA(+)/H(+) ANTIPORTER-RELATED"/>
    <property type="match status" value="1"/>
</dbReference>
<dbReference type="Gene3D" id="1.20.1530.20">
    <property type="match status" value="1"/>
</dbReference>
<evidence type="ECO:0000256" key="4">
    <source>
        <dbReference type="ARBA" id="ARBA00023136"/>
    </source>
</evidence>
<dbReference type="InterPro" id="IPR006153">
    <property type="entry name" value="Cation/H_exchanger_TM"/>
</dbReference>
<feature type="transmembrane region" description="Helical" evidence="5">
    <location>
        <begin position="162"/>
        <end position="187"/>
    </location>
</feature>
<proteinExistence type="predicted"/>
<sequence>MTDSLWSWLITAPWALRPDTLLGASLLMVAAALLGEVAWRRLRWPRLTGYAAVGTVLALAGLGADGNEAALRLAVDVALALLLFEAGARLNLRWLARNPWLLATSLCEAALAGIAVLIAARLMGVPPTVAGPLAIIAMGVSPAVIQRVVGECDAAGQVTERLMALSALNTLYAVLGLKLLSAGLLLSDPGTWLSALPEVIVSFFGSFLLGAALGSLLALIARRLDLRNENSVVLVLGCVMVALVLAKTLKLSLLLVPLLAGMWLRNRTDRPWVWPRHFGTVGGVLVLVLFVAVGSGWSPSALATAGLVAAVLVLVRWVAKFAAVFALARPSGLAWKQAGALGASLLPLSATAWVLALDFGVAHPAVGPALMPFVLAMLAFIELPSPLVVMYSLRAVGEIEKEPR</sequence>
<evidence type="ECO:0000259" key="6">
    <source>
        <dbReference type="Pfam" id="PF00999"/>
    </source>
</evidence>
<reference evidence="7" key="1">
    <citation type="submission" date="2022-05" db="EMBL/GenBank/DDBJ databases">
        <title>An RpoN-dependent PEP-CTERM gene is involved in floc formation of an Aquincola tertiaricarbonis strain.</title>
        <authorList>
            <person name="Qiu D."/>
            <person name="Xia M."/>
        </authorList>
    </citation>
    <scope>NUCLEOTIDE SEQUENCE</scope>
    <source>
        <strain evidence="7">RN12</strain>
    </source>
</reference>
<feature type="transmembrane region" description="Helical" evidence="5">
    <location>
        <begin position="129"/>
        <end position="150"/>
    </location>
</feature>
<accession>A0ABY4SHI1</accession>
<feature type="transmembrane region" description="Helical" evidence="5">
    <location>
        <begin position="100"/>
        <end position="123"/>
    </location>
</feature>
<dbReference type="EMBL" id="CP097636">
    <property type="protein sequence ID" value="URI10790.1"/>
    <property type="molecule type" value="Genomic_DNA"/>
</dbReference>
<gene>
    <name evidence="7" type="ORF">MW290_17555</name>
</gene>
<keyword evidence="3 5" id="KW-1133">Transmembrane helix</keyword>
<keyword evidence="8" id="KW-1185">Reference proteome</keyword>
<dbReference type="Proteomes" id="UP001056201">
    <property type="component" value="Chromosome 2"/>
</dbReference>
<feature type="transmembrane region" description="Helical" evidence="5">
    <location>
        <begin position="70"/>
        <end position="88"/>
    </location>
</feature>
<comment type="subcellular location">
    <subcellularLocation>
        <location evidence="1">Membrane</location>
        <topology evidence="1">Multi-pass membrane protein</topology>
    </subcellularLocation>
</comment>
<feature type="transmembrane region" description="Helical" evidence="5">
    <location>
        <begin position="300"/>
        <end position="319"/>
    </location>
</feature>
<evidence type="ECO:0000256" key="1">
    <source>
        <dbReference type="ARBA" id="ARBA00004141"/>
    </source>
</evidence>